<feature type="compositionally biased region" description="Basic and acidic residues" evidence="1">
    <location>
        <begin position="46"/>
        <end position="59"/>
    </location>
</feature>
<protein>
    <submittedName>
        <fullName evidence="2">Uncharacterized protein</fullName>
    </submittedName>
</protein>
<name>A0AAD7DB63_MYCRO</name>
<dbReference type="EMBL" id="JARKIE010000090">
    <property type="protein sequence ID" value="KAJ7687178.1"/>
    <property type="molecule type" value="Genomic_DNA"/>
</dbReference>
<dbReference type="AlphaFoldDB" id="A0AAD7DB63"/>
<evidence type="ECO:0000313" key="2">
    <source>
        <dbReference type="EMBL" id="KAJ7687178.1"/>
    </source>
</evidence>
<reference evidence="2" key="1">
    <citation type="submission" date="2023-03" db="EMBL/GenBank/DDBJ databases">
        <title>Massive genome expansion in bonnet fungi (Mycena s.s.) driven by repeated elements and novel gene families across ecological guilds.</title>
        <authorList>
            <consortium name="Lawrence Berkeley National Laboratory"/>
            <person name="Harder C.B."/>
            <person name="Miyauchi S."/>
            <person name="Viragh M."/>
            <person name="Kuo A."/>
            <person name="Thoen E."/>
            <person name="Andreopoulos B."/>
            <person name="Lu D."/>
            <person name="Skrede I."/>
            <person name="Drula E."/>
            <person name="Henrissat B."/>
            <person name="Morin E."/>
            <person name="Kohler A."/>
            <person name="Barry K."/>
            <person name="LaButti K."/>
            <person name="Morin E."/>
            <person name="Salamov A."/>
            <person name="Lipzen A."/>
            <person name="Mereny Z."/>
            <person name="Hegedus B."/>
            <person name="Baldrian P."/>
            <person name="Stursova M."/>
            <person name="Weitz H."/>
            <person name="Taylor A."/>
            <person name="Grigoriev I.V."/>
            <person name="Nagy L.G."/>
            <person name="Martin F."/>
            <person name="Kauserud H."/>
        </authorList>
    </citation>
    <scope>NUCLEOTIDE SEQUENCE</scope>
    <source>
        <strain evidence="2">CBHHK067</strain>
    </source>
</reference>
<gene>
    <name evidence="2" type="ORF">B0H17DRAFT_1136495</name>
</gene>
<sequence>MQAQCAMPAAKRGLPIAAIKAPASAKDPTFSNTPTGDTGARPAKKRYQEERTPVEDEHTRKKSGGRVKASGESETDRGARPRPNLDTRASLEWRMSPRATQAWNTKEKGWAGGKKRFANARLEHTWVIFDMAAISWGLIDPIVRMRVPQRG</sequence>
<evidence type="ECO:0000256" key="1">
    <source>
        <dbReference type="SAM" id="MobiDB-lite"/>
    </source>
</evidence>
<feature type="region of interest" description="Disordered" evidence="1">
    <location>
        <begin position="20"/>
        <end position="110"/>
    </location>
</feature>
<keyword evidence="3" id="KW-1185">Reference proteome</keyword>
<evidence type="ECO:0000313" key="3">
    <source>
        <dbReference type="Proteomes" id="UP001221757"/>
    </source>
</evidence>
<proteinExistence type="predicted"/>
<comment type="caution">
    <text evidence="2">The sequence shown here is derived from an EMBL/GenBank/DDBJ whole genome shotgun (WGS) entry which is preliminary data.</text>
</comment>
<organism evidence="2 3">
    <name type="scientific">Mycena rosella</name>
    <name type="common">Pink bonnet</name>
    <name type="synonym">Agaricus rosellus</name>
    <dbReference type="NCBI Taxonomy" id="1033263"/>
    <lineage>
        <taxon>Eukaryota</taxon>
        <taxon>Fungi</taxon>
        <taxon>Dikarya</taxon>
        <taxon>Basidiomycota</taxon>
        <taxon>Agaricomycotina</taxon>
        <taxon>Agaricomycetes</taxon>
        <taxon>Agaricomycetidae</taxon>
        <taxon>Agaricales</taxon>
        <taxon>Marasmiineae</taxon>
        <taxon>Mycenaceae</taxon>
        <taxon>Mycena</taxon>
    </lineage>
</organism>
<feature type="compositionally biased region" description="Basic and acidic residues" evidence="1">
    <location>
        <begin position="69"/>
        <end position="91"/>
    </location>
</feature>
<accession>A0AAD7DB63</accession>
<dbReference type="Proteomes" id="UP001221757">
    <property type="component" value="Unassembled WGS sequence"/>
</dbReference>